<dbReference type="Gene3D" id="1.25.40.10">
    <property type="entry name" value="Tetratricopeptide repeat domain"/>
    <property type="match status" value="4"/>
</dbReference>
<dbReference type="InterPro" id="IPR019734">
    <property type="entry name" value="TPR_rpt"/>
</dbReference>
<evidence type="ECO:0000256" key="1">
    <source>
        <dbReference type="ARBA" id="ARBA00022737"/>
    </source>
</evidence>
<evidence type="ECO:0000259" key="4">
    <source>
        <dbReference type="Pfam" id="PF08241"/>
    </source>
</evidence>
<name>A0ABR6ZS40_9BURK</name>
<dbReference type="Pfam" id="PF13432">
    <property type="entry name" value="TPR_16"/>
    <property type="match status" value="1"/>
</dbReference>
<dbReference type="EMBL" id="JACOGF010000006">
    <property type="protein sequence ID" value="MBC3918686.1"/>
    <property type="molecule type" value="Genomic_DNA"/>
</dbReference>
<sequence length="477" mass="53163">MKKISRNDPCPCGSGKKYKQCCMAKHEADIADAAVQKASTQALIEQYLVQGMALHREGQLEQAEQAYQQILQLAPANADALHLSGLIAHQRTNYTSAISLIRLSLQTNPNNAYAHNNLGAAFRENAQFDEALQCFKHASGLKPDYAEAYNNTGNIYKDLGRLEEAIQSYRHALMLNRALAEPWNNLALIYQKQKNLVAALECAEQAAQLQPAFAEIHNTLGNIYKDLDQSEKALSSYRRAVELNPQQGNALHFIKVLTGEQSAQAPDSYVSKVFDDYAERFDQHLQQVLEYHIPVVIATELGKYRAASLEKWRLLDLGCGTGLVGKELAPMAASMVGVDLSEKMLLKAQSRQLYQRLIQSDLLTMTRQEASNSYDLVTAADVFVYIGRLDDIVADIARLLPAGGLFAFSVESADELPASDETGYCLRASGRYAHRTGYLQQLASHCSYDIVHMSPETIRMENRQAIPGYLFIWRKLL</sequence>
<keyword evidence="1" id="KW-0677">Repeat</keyword>
<dbReference type="SMART" id="SM00028">
    <property type="entry name" value="TPR"/>
    <property type="match status" value="6"/>
</dbReference>
<dbReference type="Pfam" id="PF02810">
    <property type="entry name" value="SEC-C"/>
    <property type="match status" value="1"/>
</dbReference>
<feature type="domain" description="Methyltransferase type 11" evidence="4">
    <location>
        <begin position="315"/>
        <end position="408"/>
    </location>
</feature>
<feature type="repeat" description="TPR" evidence="3">
    <location>
        <begin position="112"/>
        <end position="145"/>
    </location>
</feature>
<dbReference type="InterPro" id="IPR051685">
    <property type="entry name" value="Ycf3/AcsC/BcsC/TPR_MFPF"/>
</dbReference>
<dbReference type="SUPFAM" id="SSF53335">
    <property type="entry name" value="S-adenosyl-L-methionine-dependent methyltransferases"/>
    <property type="match status" value="1"/>
</dbReference>
<dbReference type="PROSITE" id="PS50293">
    <property type="entry name" value="TPR_REGION"/>
    <property type="match status" value="2"/>
</dbReference>
<dbReference type="PROSITE" id="PS50005">
    <property type="entry name" value="TPR"/>
    <property type="match status" value="5"/>
</dbReference>
<proteinExistence type="predicted"/>
<reference evidence="5 6" key="1">
    <citation type="submission" date="2020-08" db="EMBL/GenBank/DDBJ databases">
        <title>Novel species isolated from subtropical streams in China.</title>
        <authorList>
            <person name="Lu H."/>
        </authorList>
    </citation>
    <scope>NUCLEOTIDE SEQUENCE [LARGE SCALE GENOMIC DNA]</scope>
    <source>
        <strain evidence="5 6">CY18W</strain>
    </source>
</reference>
<dbReference type="Gene3D" id="3.10.450.50">
    <property type="match status" value="1"/>
</dbReference>
<dbReference type="Pfam" id="PF13414">
    <property type="entry name" value="TPR_11"/>
    <property type="match status" value="1"/>
</dbReference>
<feature type="repeat" description="TPR" evidence="3">
    <location>
        <begin position="146"/>
        <end position="179"/>
    </location>
</feature>
<feature type="repeat" description="TPR" evidence="3">
    <location>
        <begin position="44"/>
        <end position="77"/>
    </location>
</feature>
<organism evidence="5 6">
    <name type="scientific">Undibacterium hunanense</name>
    <dbReference type="NCBI Taxonomy" id="2762292"/>
    <lineage>
        <taxon>Bacteria</taxon>
        <taxon>Pseudomonadati</taxon>
        <taxon>Pseudomonadota</taxon>
        <taxon>Betaproteobacteria</taxon>
        <taxon>Burkholderiales</taxon>
        <taxon>Oxalobacteraceae</taxon>
        <taxon>Undibacterium</taxon>
    </lineage>
</organism>
<feature type="repeat" description="TPR" evidence="3">
    <location>
        <begin position="214"/>
        <end position="247"/>
    </location>
</feature>
<dbReference type="Proteomes" id="UP000650424">
    <property type="component" value="Unassembled WGS sequence"/>
</dbReference>
<keyword evidence="6" id="KW-1185">Reference proteome</keyword>
<feature type="repeat" description="TPR" evidence="3">
    <location>
        <begin position="180"/>
        <end position="213"/>
    </location>
</feature>
<dbReference type="Pfam" id="PF08241">
    <property type="entry name" value="Methyltransf_11"/>
    <property type="match status" value="1"/>
</dbReference>
<dbReference type="InterPro" id="IPR004027">
    <property type="entry name" value="SEC_C_motif"/>
</dbReference>
<dbReference type="Gene3D" id="3.40.50.150">
    <property type="entry name" value="Vaccinia Virus protein VP39"/>
    <property type="match status" value="1"/>
</dbReference>
<dbReference type="InterPro" id="IPR029063">
    <property type="entry name" value="SAM-dependent_MTases_sf"/>
</dbReference>
<accession>A0ABR6ZS40</accession>
<dbReference type="SUPFAM" id="SSF48452">
    <property type="entry name" value="TPR-like"/>
    <property type="match status" value="1"/>
</dbReference>
<gene>
    <name evidence="5" type="ORF">H8L32_14425</name>
</gene>
<dbReference type="Pfam" id="PF13181">
    <property type="entry name" value="TPR_8"/>
    <property type="match status" value="1"/>
</dbReference>
<dbReference type="InterPro" id="IPR013216">
    <property type="entry name" value="Methyltransf_11"/>
</dbReference>
<dbReference type="PANTHER" id="PTHR44943:SF8">
    <property type="entry name" value="TPR REPEAT-CONTAINING PROTEIN MJ0263"/>
    <property type="match status" value="1"/>
</dbReference>
<dbReference type="RefSeq" id="WP_186947924.1">
    <property type="nucleotide sequence ID" value="NZ_JACOGF010000006.1"/>
</dbReference>
<evidence type="ECO:0000256" key="2">
    <source>
        <dbReference type="ARBA" id="ARBA00022803"/>
    </source>
</evidence>
<protein>
    <submittedName>
        <fullName evidence="5">Tetratricopeptide repeat protein</fullName>
    </submittedName>
</protein>
<dbReference type="PANTHER" id="PTHR44943">
    <property type="entry name" value="CELLULOSE SYNTHASE OPERON PROTEIN C"/>
    <property type="match status" value="1"/>
</dbReference>
<evidence type="ECO:0000256" key="3">
    <source>
        <dbReference type="PROSITE-ProRule" id="PRU00339"/>
    </source>
</evidence>
<dbReference type="CDD" id="cd02440">
    <property type="entry name" value="AdoMet_MTases"/>
    <property type="match status" value="1"/>
</dbReference>
<evidence type="ECO:0000313" key="6">
    <source>
        <dbReference type="Proteomes" id="UP000650424"/>
    </source>
</evidence>
<keyword evidence="2 3" id="KW-0802">TPR repeat</keyword>
<comment type="caution">
    <text evidence="5">The sequence shown here is derived from an EMBL/GenBank/DDBJ whole genome shotgun (WGS) entry which is preliminary data.</text>
</comment>
<dbReference type="Pfam" id="PF00515">
    <property type="entry name" value="TPR_1"/>
    <property type="match status" value="1"/>
</dbReference>
<dbReference type="SUPFAM" id="SSF103642">
    <property type="entry name" value="Sec-C motif"/>
    <property type="match status" value="1"/>
</dbReference>
<dbReference type="InterPro" id="IPR011990">
    <property type="entry name" value="TPR-like_helical_dom_sf"/>
</dbReference>
<evidence type="ECO:0000313" key="5">
    <source>
        <dbReference type="EMBL" id="MBC3918686.1"/>
    </source>
</evidence>